<evidence type="ECO:0000256" key="2">
    <source>
        <dbReference type="ARBA" id="ARBA00022857"/>
    </source>
</evidence>
<organism evidence="4 5">
    <name type="scientific">Penicillium italicum</name>
    <name type="common">Blue mold</name>
    <dbReference type="NCBI Taxonomy" id="40296"/>
    <lineage>
        <taxon>Eukaryota</taxon>
        <taxon>Fungi</taxon>
        <taxon>Dikarya</taxon>
        <taxon>Ascomycota</taxon>
        <taxon>Pezizomycotina</taxon>
        <taxon>Eurotiomycetes</taxon>
        <taxon>Eurotiomycetidae</taxon>
        <taxon>Eurotiales</taxon>
        <taxon>Aspergillaceae</taxon>
        <taxon>Penicillium</taxon>
    </lineage>
</organism>
<dbReference type="OMA" id="DTHETAF"/>
<dbReference type="PANTHER" id="PTHR43544">
    <property type="entry name" value="SHORT-CHAIN DEHYDROGENASE/REDUCTASE"/>
    <property type="match status" value="1"/>
</dbReference>
<dbReference type="GO" id="GO:0016491">
    <property type="term" value="F:oxidoreductase activity"/>
    <property type="evidence" value="ECO:0007669"/>
    <property type="project" value="UniProtKB-KW"/>
</dbReference>
<gene>
    <name evidence="4" type="ORF">PITC_095860</name>
</gene>
<dbReference type="OrthoDB" id="9876299at2759"/>
<dbReference type="PhylomeDB" id="A0A0A2KQI2"/>
<dbReference type="EMBL" id="JQGA01001158">
    <property type="protein sequence ID" value="KGO69173.1"/>
    <property type="molecule type" value="Genomic_DNA"/>
</dbReference>
<dbReference type="Gene3D" id="3.40.50.720">
    <property type="entry name" value="NAD(P)-binding Rossmann-like Domain"/>
    <property type="match status" value="1"/>
</dbReference>
<evidence type="ECO:0008006" key="6">
    <source>
        <dbReference type="Google" id="ProtNLM"/>
    </source>
</evidence>
<dbReference type="InterPro" id="IPR036291">
    <property type="entry name" value="NAD(P)-bd_dom_sf"/>
</dbReference>
<dbReference type="SUPFAM" id="SSF51735">
    <property type="entry name" value="NAD(P)-binding Rossmann-fold domains"/>
    <property type="match status" value="1"/>
</dbReference>
<keyword evidence="3" id="KW-0560">Oxidoreductase</keyword>
<dbReference type="InterPro" id="IPR051468">
    <property type="entry name" value="Fungal_SecMetab_SDRs"/>
</dbReference>
<accession>A0A0A2KQI2</accession>
<dbReference type="GO" id="GO:0005737">
    <property type="term" value="C:cytoplasm"/>
    <property type="evidence" value="ECO:0007669"/>
    <property type="project" value="TreeGrafter"/>
</dbReference>
<dbReference type="HOGENOM" id="CLU_010194_9_1_1"/>
<comment type="similarity">
    <text evidence="1">Belongs to the short-chain dehydrogenases/reductases (SDR) family.</text>
</comment>
<protein>
    <recommendedName>
        <fullName evidence="6">Short-chain dehydrogenase/reductase SDR</fullName>
    </recommendedName>
</protein>
<sequence length="228" mass="24124">MTPTIASVTGANRGLGFGLLKLLMAKPNYAVVAAVRDPAHPTAKDLSQLSTGEGSRIIAINKGDDHVGNAVTNAGIAKVYALVKDFKRANALENIEVNILSVVFLDQATRPLLGKSISKPVYSIIGSRAGGLGCQPPVPSAAYGASKSILPWYGVRNNSEDKWLNTFVLDSGWVQTDMGNGVAKRWGLESAPDTVDKSTSGMVDLIVNGTKQQYGGKVILNSGKVQEW</sequence>
<proteinExistence type="inferred from homology"/>
<dbReference type="PANTHER" id="PTHR43544:SF7">
    <property type="entry name" value="NADB-LER2"/>
    <property type="match status" value="1"/>
</dbReference>
<name>A0A0A2KQI2_PENIT</name>
<dbReference type="Proteomes" id="UP000030104">
    <property type="component" value="Unassembled WGS sequence"/>
</dbReference>
<evidence type="ECO:0000256" key="3">
    <source>
        <dbReference type="ARBA" id="ARBA00023002"/>
    </source>
</evidence>
<evidence type="ECO:0000256" key="1">
    <source>
        <dbReference type="ARBA" id="ARBA00006484"/>
    </source>
</evidence>
<evidence type="ECO:0000313" key="5">
    <source>
        <dbReference type="Proteomes" id="UP000030104"/>
    </source>
</evidence>
<keyword evidence="2" id="KW-0521">NADP</keyword>
<keyword evidence="5" id="KW-1185">Reference proteome</keyword>
<dbReference type="AlphaFoldDB" id="A0A0A2KQI2"/>
<evidence type="ECO:0000313" key="4">
    <source>
        <dbReference type="EMBL" id="KGO69173.1"/>
    </source>
</evidence>
<comment type="caution">
    <text evidence="4">The sequence shown here is derived from an EMBL/GenBank/DDBJ whole genome shotgun (WGS) entry which is preliminary data.</text>
</comment>
<reference evidence="4 5" key="1">
    <citation type="journal article" date="2015" name="Mol. Plant Microbe Interact.">
        <title>Genome, transcriptome, and functional analyses of Penicillium expansum provide new insights into secondary metabolism and pathogenicity.</title>
        <authorList>
            <person name="Ballester A.R."/>
            <person name="Marcet-Houben M."/>
            <person name="Levin E."/>
            <person name="Sela N."/>
            <person name="Selma-Lazaro C."/>
            <person name="Carmona L."/>
            <person name="Wisniewski M."/>
            <person name="Droby S."/>
            <person name="Gonzalez-Candelas L."/>
            <person name="Gabaldon T."/>
        </authorList>
    </citation>
    <scope>NUCLEOTIDE SEQUENCE [LARGE SCALE GENOMIC DNA]</scope>
    <source>
        <strain evidence="4 5">PHI-1</strain>
    </source>
</reference>